<comment type="caution">
    <text evidence="2">The sequence shown here is derived from an EMBL/GenBank/DDBJ whole genome shotgun (WGS) entry which is preliminary data.</text>
</comment>
<evidence type="ECO:0000259" key="1">
    <source>
        <dbReference type="Pfam" id="PF00535"/>
    </source>
</evidence>
<proteinExistence type="predicted"/>
<dbReference type="Pfam" id="PF00535">
    <property type="entry name" value="Glycos_transf_2"/>
    <property type="match status" value="1"/>
</dbReference>
<dbReference type="EMBL" id="AFBR01000070">
    <property type="protein sequence ID" value="EGG52190.1"/>
    <property type="molecule type" value="Genomic_DNA"/>
</dbReference>
<dbReference type="AlphaFoldDB" id="F3QW84"/>
<dbReference type="InterPro" id="IPR001173">
    <property type="entry name" value="Glyco_trans_2-like"/>
</dbReference>
<dbReference type="OrthoDB" id="9802649at2"/>
<dbReference type="STRING" id="762982.HMPREF9442_02466"/>
<sequence length="304" mass="35802">MKNKKNDLVSVIIPTFSRPYNLERAIKSTLSQTYKNIEIIIVDDNGIGSKYQIETEKAIRNYIKKGEVKYIKHDINKNGATARNTGLKASKGIYVNFLDDDDEFLPDKIKNQVDLLEKNIKYAACCCDSIIQYHHHQDIVKCQQNGNLIEAILSGNAHFNTSSVLFRRNALEELNGFDESFRRHQDWELYIRFFRKYLMISTFQMPLLIKHVTTTSVITNEPLKQIEYLEFFLNKYKMDFETYQKKNAIYQYLYLNLANSLVYYGKYRIGLEYLKKAYSFQNPKIKNLIENVVVFLKSFIRKLL</sequence>
<dbReference type="GeneID" id="98398464"/>
<dbReference type="InterPro" id="IPR050834">
    <property type="entry name" value="Glycosyltransf_2"/>
</dbReference>
<protein>
    <submittedName>
        <fullName evidence="2">Glycosyltransferase, group 2 family protein</fullName>
    </submittedName>
</protein>
<dbReference type="Proteomes" id="UP000005546">
    <property type="component" value="Unassembled WGS sequence"/>
</dbReference>
<keyword evidence="2" id="KW-0808">Transferase</keyword>
<reference evidence="2 3" key="1">
    <citation type="submission" date="2011-02" db="EMBL/GenBank/DDBJ databases">
        <authorList>
            <person name="Weinstock G."/>
            <person name="Sodergren E."/>
            <person name="Clifton S."/>
            <person name="Fulton L."/>
            <person name="Fulton B."/>
            <person name="Courtney L."/>
            <person name="Fronick C."/>
            <person name="Harrison M."/>
            <person name="Strong C."/>
            <person name="Farmer C."/>
            <person name="Delahaunty K."/>
            <person name="Markovic C."/>
            <person name="Hall O."/>
            <person name="Minx P."/>
            <person name="Tomlinson C."/>
            <person name="Mitreva M."/>
            <person name="Hou S."/>
            <person name="Chen J."/>
            <person name="Wollam A."/>
            <person name="Pepin K.H."/>
            <person name="Johnson M."/>
            <person name="Bhonagiri V."/>
            <person name="Zhang X."/>
            <person name="Suruliraj S."/>
            <person name="Warren W."/>
            <person name="Chinwalla A."/>
            <person name="Mardis E.R."/>
            <person name="Wilson R.K."/>
        </authorList>
    </citation>
    <scope>NUCLEOTIDE SEQUENCE [LARGE SCALE GENOMIC DNA]</scope>
    <source>
        <strain evidence="2 3">YIT 11841</strain>
    </source>
</reference>
<accession>F3QW84</accession>
<dbReference type="RefSeq" id="WP_008628411.1">
    <property type="nucleotide sequence ID" value="NZ_GL883868.1"/>
</dbReference>
<dbReference type="PANTHER" id="PTHR43685">
    <property type="entry name" value="GLYCOSYLTRANSFERASE"/>
    <property type="match status" value="1"/>
</dbReference>
<dbReference type="GO" id="GO:0016740">
    <property type="term" value="F:transferase activity"/>
    <property type="evidence" value="ECO:0007669"/>
    <property type="project" value="UniProtKB-KW"/>
</dbReference>
<feature type="domain" description="Glycosyltransferase 2-like" evidence="1">
    <location>
        <begin position="10"/>
        <end position="132"/>
    </location>
</feature>
<dbReference type="SUPFAM" id="SSF53448">
    <property type="entry name" value="Nucleotide-diphospho-sugar transferases"/>
    <property type="match status" value="1"/>
</dbReference>
<gene>
    <name evidence="2" type="ORF">HMPREF9442_02466</name>
</gene>
<name>F3QW84_9BACT</name>
<dbReference type="Gene3D" id="3.90.550.10">
    <property type="entry name" value="Spore Coat Polysaccharide Biosynthesis Protein SpsA, Chain A"/>
    <property type="match status" value="1"/>
</dbReference>
<keyword evidence="3" id="KW-1185">Reference proteome</keyword>
<dbReference type="PANTHER" id="PTHR43685:SF11">
    <property type="entry name" value="GLYCOSYLTRANSFERASE TAGX-RELATED"/>
    <property type="match status" value="1"/>
</dbReference>
<dbReference type="eggNOG" id="COG1216">
    <property type="taxonomic scope" value="Bacteria"/>
</dbReference>
<evidence type="ECO:0000313" key="2">
    <source>
        <dbReference type="EMBL" id="EGG52190.1"/>
    </source>
</evidence>
<dbReference type="InterPro" id="IPR029044">
    <property type="entry name" value="Nucleotide-diphossugar_trans"/>
</dbReference>
<organism evidence="2 3">
    <name type="scientific">Paraprevotella xylaniphila YIT 11841</name>
    <dbReference type="NCBI Taxonomy" id="762982"/>
    <lineage>
        <taxon>Bacteria</taxon>
        <taxon>Pseudomonadati</taxon>
        <taxon>Bacteroidota</taxon>
        <taxon>Bacteroidia</taxon>
        <taxon>Bacteroidales</taxon>
        <taxon>Prevotellaceae</taxon>
        <taxon>Paraprevotella</taxon>
    </lineage>
</organism>
<evidence type="ECO:0000313" key="3">
    <source>
        <dbReference type="Proteomes" id="UP000005546"/>
    </source>
</evidence>
<dbReference type="HOGENOM" id="CLU_025996_0_5_10"/>
<dbReference type="CDD" id="cd00761">
    <property type="entry name" value="Glyco_tranf_GTA_type"/>
    <property type="match status" value="1"/>
</dbReference>